<keyword evidence="4" id="KW-1185">Reference proteome</keyword>
<dbReference type="OrthoDB" id="6096490at2759"/>
<dbReference type="InterPro" id="IPR051532">
    <property type="entry name" value="Ester_Hydrolysis_Enzymes"/>
</dbReference>
<evidence type="ECO:0000259" key="2">
    <source>
        <dbReference type="Pfam" id="PF13472"/>
    </source>
</evidence>
<dbReference type="PANTHER" id="PTHR30383">
    <property type="entry name" value="THIOESTERASE 1/PROTEASE 1/LYSOPHOSPHOLIPASE L1"/>
    <property type="match status" value="1"/>
</dbReference>
<dbReference type="GO" id="GO:0004622">
    <property type="term" value="F:phosphatidylcholine lysophospholipase activity"/>
    <property type="evidence" value="ECO:0007669"/>
    <property type="project" value="TreeGrafter"/>
</dbReference>
<dbReference type="InterPro" id="IPR036514">
    <property type="entry name" value="SGNH_hydro_sf"/>
</dbReference>
<proteinExistence type="predicted"/>
<comment type="caution">
    <text evidence="3">The sequence shown here is derived from an EMBL/GenBank/DDBJ whole genome shotgun (WGS) entry which is preliminary data.</text>
</comment>
<dbReference type="SUPFAM" id="SSF52266">
    <property type="entry name" value="SGNH hydrolase"/>
    <property type="match status" value="1"/>
</dbReference>
<dbReference type="InterPro" id="IPR013830">
    <property type="entry name" value="SGNH_hydro"/>
</dbReference>
<dbReference type="EMBL" id="VRMN01000002">
    <property type="protein sequence ID" value="KAA8497010.1"/>
    <property type="molecule type" value="Genomic_DNA"/>
</dbReference>
<dbReference type="OMA" id="NREHLNR"/>
<dbReference type="Proteomes" id="UP000324585">
    <property type="component" value="Unassembled WGS sequence"/>
</dbReference>
<protein>
    <recommendedName>
        <fullName evidence="2">SGNH hydrolase-type esterase domain-containing protein</fullName>
    </recommendedName>
</protein>
<dbReference type="PANTHER" id="PTHR30383:SF19">
    <property type="entry name" value="FIBRONECTIN TYPE-III DOMAIN-CONTAINING PROTEIN"/>
    <property type="match status" value="1"/>
</dbReference>
<reference evidence="4" key="1">
    <citation type="journal article" date="2019" name="Nat. Commun.">
        <title>Expansion of phycobilisome linker gene families in mesophilic red algae.</title>
        <authorList>
            <person name="Lee J."/>
            <person name="Kim D."/>
            <person name="Bhattacharya D."/>
            <person name="Yoon H.S."/>
        </authorList>
    </citation>
    <scope>NUCLEOTIDE SEQUENCE [LARGE SCALE GENOMIC DNA]</scope>
    <source>
        <strain evidence="4">CCMP 1328</strain>
    </source>
</reference>
<feature type="compositionally biased region" description="Polar residues" evidence="1">
    <location>
        <begin position="44"/>
        <end position="61"/>
    </location>
</feature>
<feature type="compositionally biased region" description="Polar residues" evidence="1">
    <location>
        <begin position="18"/>
        <end position="34"/>
    </location>
</feature>
<evidence type="ECO:0000313" key="3">
    <source>
        <dbReference type="EMBL" id="KAA8497010.1"/>
    </source>
</evidence>
<dbReference type="Gene3D" id="3.40.50.1110">
    <property type="entry name" value="SGNH hydrolase"/>
    <property type="match status" value="1"/>
</dbReference>
<accession>A0A5J4Z171</accession>
<organism evidence="3 4">
    <name type="scientific">Porphyridium purpureum</name>
    <name type="common">Red alga</name>
    <name type="synonym">Porphyridium cruentum</name>
    <dbReference type="NCBI Taxonomy" id="35688"/>
    <lineage>
        <taxon>Eukaryota</taxon>
        <taxon>Rhodophyta</taxon>
        <taxon>Bangiophyceae</taxon>
        <taxon>Porphyridiales</taxon>
        <taxon>Porphyridiaceae</taxon>
        <taxon>Porphyridium</taxon>
    </lineage>
</organism>
<evidence type="ECO:0000313" key="4">
    <source>
        <dbReference type="Proteomes" id="UP000324585"/>
    </source>
</evidence>
<evidence type="ECO:0000256" key="1">
    <source>
        <dbReference type="SAM" id="MobiDB-lite"/>
    </source>
</evidence>
<feature type="domain" description="SGNH hydrolase-type esterase" evidence="2">
    <location>
        <begin position="75"/>
        <end position="295"/>
    </location>
</feature>
<gene>
    <name evidence="3" type="ORF">FVE85_0739</name>
</gene>
<dbReference type="Pfam" id="PF13472">
    <property type="entry name" value="Lipase_GDSL_2"/>
    <property type="match status" value="1"/>
</dbReference>
<feature type="region of interest" description="Disordered" evidence="1">
    <location>
        <begin position="18"/>
        <end position="61"/>
    </location>
</feature>
<dbReference type="AlphaFoldDB" id="A0A5J4Z171"/>
<name>A0A5J4Z171_PORPP</name>
<sequence>MVNLRAFIPTWCSRRQAQSVSPRKSQGTVASSQKQKTEPDSCPTKRSLNVTDNGNLHHQGSRNIENCGTMTRILCYGDSLTAGFCHSGPFTPYALALKAHLETLLCDSGLPQVSSVQFTIDVHGASGVRATHLADDTVLDSDGTEVDVCDTAYDGLRRALEKVPVECNTDSLSKEVSSAYKCCLIMAGTNDLADIDNGMQTVEVVVDSLVKLHTVCHLAGVRTIALSIPPNRWSSRGDDSAYSAQWTRLNALLKQWANGSTMCDFVDVSTLVPYDEATASKLWEYDGLHMNAAGYNQLGHMLAPYVARSLGYMG</sequence>